<dbReference type="InterPro" id="IPR059000">
    <property type="entry name" value="ATPase_P-type_domA"/>
</dbReference>
<dbReference type="RefSeq" id="WP_012928097.1">
    <property type="nucleotide sequence ID" value="NC_013730.1"/>
</dbReference>
<evidence type="ECO:0000256" key="1">
    <source>
        <dbReference type="ARBA" id="ARBA00004651"/>
    </source>
</evidence>
<dbReference type="InterPro" id="IPR023299">
    <property type="entry name" value="ATPase_P-typ_cyto_dom_N"/>
</dbReference>
<dbReference type="PROSITE" id="PS50846">
    <property type="entry name" value="HMA_2"/>
    <property type="match status" value="1"/>
</dbReference>
<dbReference type="InterPro" id="IPR018303">
    <property type="entry name" value="ATPase_P-typ_P_site"/>
</dbReference>
<dbReference type="STRING" id="504472.Slin_3569"/>
<dbReference type="InterPro" id="IPR006121">
    <property type="entry name" value="HMA_dom"/>
</dbReference>
<dbReference type="Gene3D" id="3.40.1110.10">
    <property type="entry name" value="Calcium-transporting ATPase, cytoplasmic domain N"/>
    <property type="match status" value="1"/>
</dbReference>
<dbReference type="eggNOG" id="COG2217">
    <property type="taxonomic scope" value="Bacteria"/>
</dbReference>
<protein>
    <submittedName>
        <fullName evidence="15">ATPase, P-type (Transporting), HAD superfamily, subfamily IC</fullName>
    </submittedName>
</protein>
<dbReference type="InterPro" id="IPR008250">
    <property type="entry name" value="ATPase_P-typ_transduc_dom_A_sf"/>
</dbReference>
<name>D2QQE3_SPILD</name>
<evidence type="ECO:0000256" key="12">
    <source>
        <dbReference type="ARBA" id="ARBA00023136"/>
    </source>
</evidence>
<dbReference type="GO" id="GO:0055070">
    <property type="term" value="P:copper ion homeostasis"/>
    <property type="evidence" value="ECO:0007669"/>
    <property type="project" value="TreeGrafter"/>
</dbReference>
<evidence type="ECO:0000256" key="5">
    <source>
        <dbReference type="ARBA" id="ARBA00022553"/>
    </source>
</evidence>
<dbReference type="Pfam" id="PF00122">
    <property type="entry name" value="E1-E2_ATPase"/>
    <property type="match status" value="1"/>
</dbReference>
<dbReference type="AlphaFoldDB" id="D2QQE3"/>
<proteinExistence type="inferred from homology"/>
<evidence type="ECO:0000256" key="8">
    <source>
        <dbReference type="ARBA" id="ARBA00022842"/>
    </source>
</evidence>
<dbReference type="GO" id="GO:0016887">
    <property type="term" value="F:ATP hydrolysis activity"/>
    <property type="evidence" value="ECO:0007669"/>
    <property type="project" value="InterPro"/>
</dbReference>
<dbReference type="InterPro" id="IPR036163">
    <property type="entry name" value="HMA_dom_sf"/>
</dbReference>
<dbReference type="Proteomes" id="UP000002028">
    <property type="component" value="Chromosome"/>
</dbReference>
<evidence type="ECO:0000313" key="16">
    <source>
        <dbReference type="Proteomes" id="UP000002028"/>
    </source>
</evidence>
<sequence>MTTAAPTKTVCYHCGNECPSDTETIHFDHKPFCCQGCQTVYQILNEHQLCQYYDLNPTPGKTPKIERLAFLDHPDISAKLIDFQNESVAHVTFYVPSIHCSSCLWLLEHLYRIEPAVRQTRVDFLKKQVHLMYSPAQLSLRQVAELLTSLGYEPLISLDDVVKQGQKPSYRPLLYRLALAGFCAGNIMLFSFPEYLGLNDPDFKHLFGILNLILATPVVFYSGSGYFESVWKSLRRGIINIDFPILLGILVAYFRGTYEVLALGGAGYYDSVTGLIFFLLCGKWFQQRTYDFLSFERDYKSYFPLAVTRLGQRGEANKSDLETPVPVADLQKGDRIRVRHGDLIPADSLLYRGAGLIDYSFVTGESEPESKDPGSLLYAGGRQMGGSIDLEIVRDVSHSYLTQLWNNDAFRKEQPNRAKTFADAVGTYFTITVLTLATLVGAYWYGWMGQPTTAVNAFTAILIVACPCVLSLSYPVALGHGLRWLSKQGVYLKNADVIEQLTHCDTIVFDKTGTLTTPASDVVTESFAKPLTSLERAMIRAVINQSAHPLSQRVRQFLAECPPMLVENFTELPGKGVVGLVDDQLVKVGSAAFVGGVDQKSGPSVHVSIGGTYRGQFNVAAPLREGLASMLTSFVGNGKKLYLLSGDTSTARTELQSWFTDEAMQFGCSPDDKLRFIRKLQEKGHHVLMIGDGLNDAGALKQADVGIAVTDDTLRFTPASDAILEARSLRKLPTYLRYSRFAMRLIRFSFGVSLLYNLVGLSFAAAGHLSPVVAAVLMPLSSATMVLIATVGMRMWGKAHPVSV</sequence>
<dbReference type="InterPro" id="IPR023298">
    <property type="entry name" value="ATPase_P-typ_TM_dom_sf"/>
</dbReference>
<feature type="transmembrane region" description="Helical" evidence="13">
    <location>
        <begin position="205"/>
        <end position="226"/>
    </location>
</feature>
<dbReference type="PANTHER" id="PTHR43520:SF5">
    <property type="entry name" value="CATION-TRANSPORTING P-TYPE ATPASE-RELATED"/>
    <property type="match status" value="1"/>
</dbReference>
<dbReference type="KEGG" id="sli:Slin_3569"/>
<dbReference type="PANTHER" id="PTHR43520">
    <property type="entry name" value="ATP7, ISOFORM B"/>
    <property type="match status" value="1"/>
</dbReference>
<keyword evidence="7" id="KW-0479">Metal-binding</keyword>
<comment type="similarity">
    <text evidence="2">Belongs to the cation transport ATPase (P-type) (TC 3.A.3) family. Type IB subfamily.</text>
</comment>
<dbReference type="PRINTS" id="PR00119">
    <property type="entry name" value="CATATPASE"/>
</dbReference>
<dbReference type="Gene3D" id="3.40.50.1000">
    <property type="entry name" value="HAD superfamily/HAD-like"/>
    <property type="match status" value="1"/>
</dbReference>
<keyword evidence="9" id="KW-1278">Translocase</keyword>
<dbReference type="Pfam" id="PF12156">
    <property type="entry name" value="ATPase-cat_bd"/>
    <property type="match status" value="1"/>
</dbReference>
<dbReference type="HOGENOM" id="CLU_001771_0_3_10"/>
<dbReference type="PROSITE" id="PS00154">
    <property type="entry name" value="ATPASE_E1_E2"/>
    <property type="match status" value="1"/>
</dbReference>
<dbReference type="SUPFAM" id="SSF55008">
    <property type="entry name" value="HMA, heavy metal-associated domain"/>
    <property type="match status" value="1"/>
</dbReference>
<dbReference type="SUPFAM" id="SSF56784">
    <property type="entry name" value="HAD-like"/>
    <property type="match status" value="1"/>
</dbReference>
<dbReference type="GO" id="GO:0043682">
    <property type="term" value="F:P-type divalent copper transporter activity"/>
    <property type="evidence" value="ECO:0007669"/>
    <property type="project" value="TreeGrafter"/>
</dbReference>
<evidence type="ECO:0000256" key="9">
    <source>
        <dbReference type="ARBA" id="ARBA00022967"/>
    </source>
</evidence>
<keyword evidence="3" id="KW-0813">Transport</keyword>
<dbReference type="GO" id="GO:0005886">
    <property type="term" value="C:plasma membrane"/>
    <property type="evidence" value="ECO:0007669"/>
    <property type="project" value="UniProtKB-SubCell"/>
</dbReference>
<dbReference type="InterPro" id="IPR023214">
    <property type="entry name" value="HAD_sf"/>
</dbReference>
<dbReference type="EMBL" id="CP001769">
    <property type="protein sequence ID" value="ADB39576.1"/>
    <property type="molecule type" value="Genomic_DNA"/>
</dbReference>
<dbReference type="InterPro" id="IPR001757">
    <property type="entry name" value="P_typ_ATPase"/>
</dbReference>
<feature type="transmembrane region" description="Helical" evidence="13">
    <location>
        <begin position="772"/>
        <end position="791"/>
    </location>
</feature>
<organism evidence="15 16">
    <name type="scientific">Spirosoma linguale (strain ATCC 33905 / DSM 74 / LMG 10896 / Claus 1)</name>
    <dbReference type="NCBI Taxonomy" id="504472"/>
    <lineage>
        <taxon>Bacteria</taxon>
        <taxon>Pseudomonadati</taxon>
        <taxon>Bacteroidota</taxon>
        <taxon>Cytophagia</taxon>
        <taxon>Cytophagales</taxon>
        <taxon>Cytophagaceae</taxon>
        <taxon>Spirosoma</taxon>
    </lineage>
</organism>
<dbReference type="SUPFAM" id="SSF81665">
    <property type="entry name" value="Calcium ATPase, transmembrane domain M"/>
    <property type="match status" value="1"/>
</dbReference>
<feature type="transmembrane region" description="Helical" evidence="13">
    <location>
        <begin position="745"/>
        <end position="766"/>
    </location>
</feature>
<dbReference type="GO" id="GO:0005524">
    <property type="term" value="F:ATP binding"/>
    <property type="evidence" value="ECO:0007669"/>
    <property type="project" value="InterPro"/>
</dbReference>
<evidence type="ECO:0000256" key="3">
    <source>
        <dbReference type="ARBA" id="ARBA00022448"/>
    </source>
</evidence>
<feature type="domain" description="HMA" evidence="14">
    <location>
        <begin position="89"/>
        <end position="155"/>
    </location>
</feature>
<keyword evidence="11" id="KW-0406">Ion transport</keyword>
<feature type="transmembrane region" description="Helical" evidence="13">
    <location>
        <begin position="457"/>
        <end position="478"/>
    </location>
</feature>
<dbReference type="SUPFAM" id="SSF81653">
    <property type="entry name" value="Calcium ATPase, transduction domain A"/>
    <property type="match status" value="1"/>
</dbReference>
<dbReference type="NCBIfam" id="TIGR01494">
    <property type="entry name" value="ATPase_P-type"/>
    <property type="match status" value="1"/>
</dbReference>
<evidence type="ECO:0000256" key="4">
    <source>
        <dbReference type="ARBA" id="ARBA00022475"/>
    </source>
</evidence>
<keyword evidence="10 13" id="KW-1133">Transmembrane helix</keyword>
<comment type="subcellular location">
    <subcellularLocation>
        <location evidence="1">Cell membrane</location>
        <topology evidence="1">Multi-pass membrane protein</topology>
    </subcellularLocation>
</comment>
<dbReference type="InterPro" id="IPR021993">
    <property type="entry name" value="ATPase-cat-bd"/>
</dbReference>
<evidence type="ECO:0000256" key="6">
    <source>
        <dbReference type="ARBA" id="ARBA00022692"/>
    </source>
</evidence>
<keyword evidence="4" id="KW-1003">Cell membrane</keyword>
<keyword evidence="16" id="KW-1185">Reference proteome</keyword>
<accession>D2QQE3</accession>
<evidence type="ECO:0000313" key="15">
    <source>
        <dbReference type="EMBL" id="ADB39576.1"/>
    </source>
</evidence>
<dbReference type="GO" id="GO:0005507">
    <property type="term" value="F:copper ion binding"/>
    <property type="evidence" value="ECO:0007669"/>
    <property type="project" value="TreeGrafter"/>
</dbReference>
<reference evidence="15 16" key="1">
    <citation type="journal article" date="2010" name="Stand. Genomic Sci.">
        <title>Complete genome sequence of Spirosoma linguale type strain (1).</title>
        <authorList>
            <person name="Lail K."/>
            <person name="Sikorski J."/>
            <person name="Saunders E."/>
            <person name="Lapidus A."/>
            <person name="Glavina Del Rio T."/>
            <person name="Copeland A."/>
            <person name="Tice H."/>
            <person name="Cheng J.-F."/>
            <person name="Lucas S."/>
            <person name="Nolan M."/>
            <person name="Bruce D."/>
            <person name="Goodwin L."/>
            <person name="Pitluck S."/>
            <person name="Ivanova N."/>
            <person name="Mavromatis K."/>
            <person name="Ovchinnikova G."/>
            <person name="Pati A."/>
            <person name="Chen A."/>
            <person name="Palaniappan K."/>
            <person name="Land M."/>
            <person name="Hauser L."/>
            <person name="Chang Y.-J."/>
            <person name="Jeffries C.D."/>
            <person name="Chain P."/>
            <person name="Brettin T."/>
            <person name="Detter J.C."/>
            <person name="Schuetze A."/>
            <person name="Rohde M."/>
            <person name="Tindall B.J."/>
            <person name="Goeker M."/>
            <person name="Bristow J."/>
            <person name="Eisen J.A."/>
            <person name="Markowitz V."/>
            <person name="Hugenholtz P."/>
            <person name="Kyrpides N.C."/>
            <person name="Klenk H.-P."/>
            <person name="Chen F."/>
        </authorList>
    </citation>
    <scope>NUCLEOTIDE SEQUENCE [LARGE SCALE GENOMIC DNA]</scope>
    <source>
        <strain evidence="16">ATCC 33905 / DSM 74 / LMG 10896 / Claus 1</strain>
    </source>
</reference>
<feature type="transmembrane region" description="Helical" evidence="13">
    <location>
        <begin position="238"/>
        <end position="254"/>
    </location>
</feature>
<dbReference type="Gene3D" id="3.30.70.100">
    <property type="match status" value="1"/>
</dbReference>
<feature type="transmembrane region" description="Helical" evidence="13">
    <location>
        <begin position="173"/>
        <end position="193"/>
    </location>
</feature>
<feature type="transmembrane region" description="Helical" evidence="13">
    <location>
        <begin position="421"/>
        <end position="445"/>
    </location>
</feature>
<dbReference type="Gene3D" id="2.70.150.10">
    <property type="entry name" value="Calcium-transporting ATPase, cytoplasmic transduction domain A"/>
    <property type="match status" value="1"/>
</dbReference>
<evidence type="ECO:0000256" key="7">
    <source>
        <dbReference type="ARBA" id="ARBA00022723"/>
    </source>
</evidence>
<evidence type="ECO:0000256" key="2">
    <source>
        <dbReference type="ARBA" id="ARBA00006024"/>
    </source>
</evidence>
<evidence type="ECO:0000256" key="10">
    <source>
        <dbReference type="ARBA" id="ARBA00022989"/>
    </source>
</evidence>
<dbReference type="eggNOG" id="COG2608">
    <property type="taxonomic scope" value="Bacteria"/>
</dbReference>
<gene>
    <name evidence="15" type="ordered locus">Slin_3569</name>
</gene>
<keyword evidence="12 13" id="KW-0472">Membrane</keyword>
<keyword evidence="5" id="KW-0597">Phosphoprotein</keyword>
<dbReference type="Gene3D" id="1.20.1110.10">
    <property type="entry name" value="Calcium-transporting ATPase, transmembrane domain"/>
    <property type="match status" value="1"/>
</dbReference>
<dbReference type="PRINTS" id="PR00943">
    <property type="entry name" value="CUATPASE"/>
</dbReference>
<evidence type="ECO:0000259" key="14">
    <source>
        <dbReference type="PROSITE" id="PS50846"/>
    </source>
</evidence>
<evidence type="ECO:0000256" key="13">
    <source>
        <dbReference type="SAM" id="Phobius"/>
    </source>
</evidence>
<keyword evidence="6 13" id="KW-0812">Transmembrane</keyword>
<dbReference type="InterPro" id="IPR036412">
    <property type="entry name" value="HAD-like_sf"/>
</dbReference>
<feature type="transmembrane region" description="Helical" evidence="13">
    <location>
        <begin position="266"/>
        <end position="285"/>
    </location>
</feature>
<evidence type="ECO:0000256" key="11">
    <source>
        <dbReference type="ARBA" id="ARBA00023065"/>
    </source>
</evidence>
<keyword evidence="8" id="KW-0460">Magnesium</keyword>
<dbReference type="CDD" id="cd00371">
    <property type="entry name" value="HMA"/>
    <property type="match status" value="1"/>
</dbReference>
<dbReference type="Pfam" id="PF00702">
    <property type="entry name" value="Hydrolase"/>
    <property type="match status" value="1"/>
</dbReference>